<dbReference type="AlphaFoldDB" id="A0A3N4JQA2"/>
<keyword evidence="2" id="KW-1185">Reference proteome</keyword>
<accession>A0A3N4JQA2</accession>
<protein>
    <submittedName>
        <fullName evidence="1">Uncharacterized protein</fullName>
    </submittedName>
</protein>
<dbReference type="Proteomes" id="UP000276215">
    <property type="component" value="Unassembled WGS sequence"/>
</dbReference>
<evidence type="ECO:0000313" key="2">
    <source>
        <dbReference type="Proteomes" id="UP000276215"/>
    </source>
</evidence>
<dbReference type="EMBL" id="ML120379">
    <property type="protein sequence ID" value="RPB00504.1"/>
    <property type="molecule type" value="Genomic_DNA"/>
</dbReference>
<organism evidence="1 2">
    <name type="scientific">Choiromyces venosus 120613-1</name>
    <dbReference type="NCBI Taxonomy" id="1336337"/>
    <lineage>
        <taxon>Eukaryota</taxon>
        <taxon>Fungi</taxon>
        <taxon>Dikarya</taxon>
        <taxon>Ascomycota</taxon>
        <taxon>Pezizomycotina</taxon>
        <taxon>Pezizomycetes</taxon>
        <taxon>Pezizales</taxon>
        <taxon>Tuberaceae</taxon>
        <taxon>Choiromyces</taxon>
    </lineage>
</organism>
<reference evidence="1 2" key="1">
    <citation type="journal article" date="2018" name="Nat. Ecol. Evol.">
        <title>Pezizomycetes genomes reveal the molecular basis of ectomycorrhizal truffle lifestyle.</title>
        <authorList>
            <person name="Murat C."/>
            <person name="Payen T."/>
            <person name="Noel B."/>
            <person name="Kuo A."/>
            <person name="Morin E."/>
            <person name="Chen J."/>
            <person name="Kohler A."/>
            <person name="Krizsan K."/>
            <person name="Balestrini R."/>
            <person name="Da Silva C."/>
            <person name="Montanini B."/>
            <person name="Hainaut M."/>
            <person name="Levati E."/>
            <person name="Barry K.W."/>
            <person name="Belfiori B."/>
            <person name="Cichocki N."/>
            <person name="Clum A."/>
            <person name="Dockter R.B."/>
            <person name="Fauchery L."/>
            <person name="Guy J."/>
            <person name="Iotti M."/>
            <person name="Le Tacon F."/>
            <person name="Lindquist E.A."/>
            <person name="Lipzen A."/>
            <person name="Malagnac F."/>
            <person name="Mello A."/>
            <person name="Molinier V."/>
            <person name="Miyauchi S."/>
            <person name="Poulain J."/>
            <person name="Riccioni C."/>
            <person name="Rubini A."/>
            <person name="Sitrit Y."/>
            <person name="Splivallo R."/>
            <person name="Traeger S."/>
            <person name="Wang M."/>
            <person name="Zifcakova L."/>
            <person name="Wipf D."/>
            <person name="Zambonelli A."/>
            <person name="Paolocci F."/>
            <person name="Nowrousian M."/>
            <person name="Ottonello S."/>
            <person name="Baldrian P."/>
            <person name="Spatafora J.W."/>
            <person name="Henrissat B."/>
            <person name="Nagy L.G."/>
            <person name="Aury J.M."/>
            <person name="Wincker P."/>
            <person name="Grigoriev I.V."/>
            <person name="Bonfante P."/>
            <person name="Martin F.M."/>
        </authorList>
    </citation>
    <scope>NUCLEOTIDE SEQUENCE [LARGE SCALE GENOMIC DNA]</scope>
    <source>
        <strain evidence="1 2">120613-1</strain>
    </source>
</reference>
<evidence type="ECO:0000313" key="1">
    <source>
        <dbReference type="EMBL" id="RPB00504.1"/>
    </source>
</evidence>
<feature type="non-terminal residue" evidence="1">
    <location>
        <position position="96"/>
    </location>
</feature>
<name>A0A3N4JQA2_9PEZI</name>
<sequence>MFMKLQSRPFPALRQTLNLLLEIDWAFYIRECSKCSTIDYPSTGTQVLYSRTPLSRMVKIRRISPGQRMIQDGRSGFGAKKFRIRRDSSGTTKNPV</sequence>
<proteinExistence type="predicted"/>
<gene>
    <name evidence="1" type="ORF">L873DRAFT_1804907</name>
</gene>